<evidence type="ECO:0000313" key="4">
    <source>
        <dbReference type="Proteomes" id="UP001344906"/>
    </source>
</evidence>
<dbReference type="Gene3D" id="3.30.9.10">
    <property type="entry name" value="D-Amino Acid Oxidase, subunit A, domain 2"/>
    <property type="match status" value="1"/>
</dbReference>
<keyword evidence="4" id="KW-1185">Reference proteome</keyword>
<dbReference type="PANTHER" id="PTHR13847">
    <property type="entry name" value="SARCOSINE DEHYDROGENASE-RELATED"/>
    <property type="match status" value="1"/>
</dbReference>
<reference evidence="3 4" key="1">
    <citation type="submission" date="2023-02" db="EMBL/GenBank/DDBJ databases">
        <title>Dictyobacter halimunensis sp. nov., a new member of the class Ktedonobacteria from forest soil in a geothermal area.</title>
        <authorList>
            <person name="Rachmania M.K."/>
            <person name="Ningsih F."/>
            <person name="Sakai Y."/>
            <person name="Yabe S."/>
            <person name="Yokota A."/>
            <person name="Sjamsuridzal W."/>
        </authorList>
    </citation>
    <scope>NUCLEOTIDE SEQUENCE [LARGE SCALE GENOMIC DNA]</scope>
    <source>
        <strain evidence="3 4">S3.2.2.5</strain>
    </source>
</reference>
<dbReference type="InterPro" id="IPR006076">
    <property type="entry name" value="FAD-dep_OxRdtase"/>
</dbReference>
<evidence type="ECO:0000256" key="1">
    <source>
        <dbReference type="ARBA" id="ARBA00023002"/>
    </source>
</evidence>
<evidence type="ECO:0000313" key="3">
    <source>
        <dbReference type="EMBL" id="GLV54213.1"/>
    </source>
</evidence>
<comment type="caution">
    <text evidence="3">The sequence shown here is derived from an EMBL/GenBank/DDBJ whole genome shotgun (WGS) entry which is preliminary data.</text>
</comment>
<proteinExistence type="predicted"/>
<accession>A0ABQ6FP59</accession>
<evidence type="ECO:0000259" key="2">
    <source>
        <dbReference type="Pfam" id="PF01266"/>
    </source>
</evidence>
<dbReference type="InterPro" id="IPR036188">
    <property type="entry name" value="FAD/NAD-bd_sf"/>
</dbReference>
<keyword evidence="1" id="KW-0560">Oxidoreductase</keyword>
<protein>
    <submittedName>
        <fullName evidence="3">Sarcosine oxidase subunit beta</fullName>
    </submittedName>
</protein>
<dbReference type="Proteomes" id="UP001344906">
    <property type="component" value="Unassembled WGS sequence"/>
</dbReference>
<gene>
    <name evidence="3" type="ORF">KDH_10610</name>
</gene>
<dbReference type="PANTHER" id="PTHR13847:SF287">
    <property type="entry name" value="FAD-DEPENDENT OXIDOREDUCTASE DOMAIN-CONTAINING PROTEIN 1"/>
    <property type="match status" value="1"/>
</dbReference>
<dbReference type="EMBL" id="BSRI01000001">
    <property type="protein sequence ID" value="GLV54213.1"/>
    <property type="molecule type" value="Genomic_DNA"/>
</dbReference>
<dbReference type="Gene3D" id="3.50.50.60">
    <property type="entry name" value="FAD/NAD(P)-binding domain"/>
    <property type="match status" value="1"/>
</dbReference>
<dbReference type="Pfam" id="PF01266">
    <property type="entry name" value="DAO"/>
    <property type="match status" value="1"/>
</dbReference>
<dbReference type="RefSeq" id="WP_338247918.1">
    <property type="nucleotide sequence ID" value="NZ_BSRI01000001.1"/>
</dbReference>
<feature type="domain" description="FAD dependent oxidoreductase" evidence="2">
    <location>
        <begin position="8"/>
        <end position="367"/>
    </location>
</feature>
<name>A0ABQ6FP59_9CHLR</name>
<dbReference type="SUPFAM" id="SSF51905">
    <property type="entry name" value="FAD/NAD(P)-binding domain"/>
    <property type="match status" value="1"/>
</dbReference>
<dbReference type="PROSITE" id="PS51257">
    <property type="entry name" value="PROKAR_LIPOPROTEIN"/>
    <property type="match status" value="1"/>
</dbReference>
<sequence>MYPSRTADIAIIGGGIIGMSCAYELARQGAEHIVVFDKSNPASGTTGGSAGVVCLHDFDELYACFTLIGYARYQQLRHDYNFTLNSWGSLKVMYEPSAFPPTPDAFHQRFGGGEESIYYHEVLQPQALLHRYPWIKAERVKGGVFYPNQGFIDPYELVELYERLALETGRVEIHRNTPVLQIRTQGDRITSVVTRRGQWQVDRVLNAGGPWGAKIAALAGTHLALTPQRVQVCVATAFDDGVETAPLTGIPESVQGEGVWCRGELGGTLLFGQHHDTTKPGYTVDPDYVNRANDPDYPQAVEQVYRRFWHLPRSAFLNGWCCVYGTTEDGFPIISRDTRLRNFYHAVGLNGHGITLHAGTARAVAELLLHESTSLDLSDVLGKPARLDFSGLHAGRFTSGKLLKFELHNTISVPPPGNGAEQTKE</sequence>
<organism evidence="3 4">
    <name type="scientific">Dictyobacter halimunensis</name>
    <dbReference type="NCBI Taxonomy" id="3026934"/>
    <lineage>
        <taxon>Bacteria</taxon>
        <taxon>Bacillati</taxon>
        <taxon>Chloroflexota</taxon>
        <taxon>Ktedonobacteria</taxon>
        <taxon>Ktedonobacterales</taxon>
        <taxon>Dictyobacteraceae</taxon>
        <taxon>Dictyobacter</taxon>
    </lineage>
</organism>